<dbReference type="AlphaFoldDB" id="A5Y732"/>
<dbReference type="InterPro" id="IPR058353">
    <property type="entry name" value="DUF8040"/>
</dbReference>
<feature type="domain" description="DUF8040" evidence="2">
    <location>
        <begin position="62"/>
        <end position="108"/>
    </location>
</feature>
<dbReference type="PANTHER" id="PTHR22930:SF281">
    <property type="entry name" value="NUCLEASE"/>
    <property type="match status" value="1"/>
</dbReference>
<protein>
    <submittedName>
        <fullName evidence="3">Transposase</fullName>
    </submittedName>
</protein>
<reference evidence="3" key="1">
    <citation type="journal article" date="2007" name="Mol. Genet. Genomics">
        <title>Structure of two melon regions reveals high microsynteny with sequenced plant species.</title>
        <authorList>
            <person name="Deleu W."/>
            <person name="Gonzalez V."/>
            <person name="Monfort A."/>
            <person name="Bendahmane A."/>
            <person name="Puigdomenech P."/>
            <person name="Arus P."/>
            <person name="Garcia-Mas J."/>
        </authorList>
    </citation>
    <scope>NUCLEOTIDE SEQUENCE</scope>
</reference>
<evidence type="ECO:0000259" key="2">
    <source>
        <dbReference type="Pfam" id="PF26138"/>
    </source>
</evidence>
<dbReference type="InterPro" id="IPR045249">
    <property type="entry name" value="HARBI1-like"/>
</dbReference>
<proteinExistence type="predicted"/>
<organism evidence="3">
    <name type="scientific">Cucumis melo</name>
    <name type="common">Muskmelon</name>
    <dbReference type="NCBI Taxonomy" id="3656"/>
    <lineage>
        <taxon>Eukaryota</taxon>
        <taxon>Viridiplantae</taxon>
        <taxon>Streptophyta</taxon>
        <taxon>Embryophyta</taxon>
        <taxon>Tracheophyta</taxon>
        <taxon>Spermatophyta</taxon>
        <taxon>Magnoliopsida</taxon>
        <taxon>eudicotyledons</taxon>
        <taxon>Gunneridae</taxon>
        <taxon>Pentapetalae</taxon>
        <taxon>rosids</taxon>
        <taxon>fabids</taxon>
        <taxon>Cucurbitales</taxon>
        <taxon>Cucurbitaceae</taxon>
        <taxon>Benincaseae</taxon>
        <taxon>Cucumis</taxon>
    </lineage>
</organism>
<feature type="region of interest" description="Disordered" evidence="1">
    <location>
        <begin position="324"/>
        <end position="347"/>
    </location>
</feature>
<sequence length="347" mass="40295">MRDRNPTKETYPYPLIRKKEFLSSEKQDKNISRCLDEVFSIAVACKKRDEDVGLHNILVREIVDVEEMVPVFLHVLVHNVNNRVIQRKFIRSSETVSRHFNLVLLAVIRLHDKWLKKPQPVTNTYIDPRWKCFKNCLGALDGTYIKMVGKDPRLIYAFFGMCLHDQTNFKFPRVFTISTPPTTFKNLYVTVYNPLSYVTWFYYLCNARYPNTKRFLAPYIGQRKITNVDDLEDIDEGDLACRSMCGQGEDEATLVECLVELVSAMDESRTMGCSDQTHPAAKGLLNKLFPYYDELVYVFERDRVTGQGVKTFVNVESNDPIEYEGFQTPDENDMKNPTMYSQGFNMS</sequence>
<evidence type="ECO:0000313" key="3">
    <source>
        <dbReference type="EMBL" id="ABQ53639.1"/>
    </source>
</evidence>
<dbReference type="Pfam" id="PF26138">
    <property type="entry name" value="DUF8040"/>
    <property type="match status" value="1"/>
</dbReference>
<accession>A5Y732</accession>
<name>A5Y732_CUCME</name>
<dbReference type="PANTHER" id="PTHR22930">
    <property type="match status" value="1"/>
</dbReference>
<feature type="compositionally biased region" description="Polar residues" evidence="1">
    <location>
        <begin position="338"/>
        <end position="347"/>
    </location>
</feature>
<evidence type="ECO:0000256" key="1">
    <source>
        <dbReference type="SAM" id="MobiDB-lite"/>
    </source>
</evidence>
<dbReference type="EMBL" id="EF188258">
    <property type="protein sequence ID" value="ABQ53639.1"/>
    <property type="molecule type" value="Genomic_DNA"/>
</dbReference>